<evidence type="ECO:0000313" key="1">
    <source>
        <dbReference type="EMBL" id="SUG49019.1"/>
    </source>
</evidence>
<reference evidence="1 2" key="1">
    <citation type="submission" date="2018-06" db="EMBL/GenBank/DDBJ databases">
        <authorList>
            <consortium name="Pathogen Informatics"/>
            <person name="Doyle S."/>
        </authorList>
    </citation>
    <scope>NUCLEOTIDE SEQUENCE [LARGE SCALE GENOMIC DNA]</scope>
    <source>
        <strain evidence="1 2">NCTC8297</strain>
    </source>
</reference>
<protein>
    <submittedName>
        <fullName evidence="1">Uncharacterized protein</fullName>
    </submittedName>
</protein>
<sequence length="65" mass="7309">MVVISGGGVMHSVSFGCWIPKLRVIVYDNFNHDVYKKWLSFIGKWDLAVKRARIGKTNKSGIGKV</sequence>
<evidence type="ECO:0000313" key="2">
    <source>
        <dbReference type="Proteomes" id="UP000254741"/>
    </source>
</evidence>
<accession>A0A379THL9</accession>
<name>A0A379THL9_SALER</name>
<dbReference type="EMBL" id="UGXG01000002">
    <property type="protein sequence ID" value="SUG49019.1"/>
    <property type="molecule type" value="Genomic_DNA"/>
</dbReference>
<dbReference type="AlphaFoldDB" id="A0A379THL9"/>
<gene>
    <name evidence="1" type="ORF">NCTC8297_04343</name>
</gene>
<dbReference type="Proteomes" id="UP000254741">
    <property type="component" value="Unassembled WGS sequence"/>
</dbReference>
<organism evidence="1 2">
    <name type="scientific">Salmonella enterica subsp. arizonae</name>
    <dbReference type="NCBI Taxonomy" id="59203"/>
    <lineage>
        <taxon>Bacteria</taxon>
        <taxon>Pseudomonadati</taxon>
        <taxon>Pseudomonadota</taxon>
        <taxon>Gammaproteobacteria</taxon>
        <taxon>Enterobacterales</taxon>
        <taxon>Enterobacteriaceae</taxon>
        <taxon>Salmonella</taxon>
    </lineage>
</organism>
<proteinExistence type="predicted"/>